<organism evidence="2">
    <name type="scientific">Nicotiana tabacum</name>
    <name type="common">Common tobacco</name>
    <dbReference type="NCBI Taxonomy" id="4097"/>
    <lineage>
        <taxon>Eukaryota</taxon>
        <taxon>Viridiplantae</taxon>
        <taxon>Streptophyta</taxon>
        <taxon>Embryophyta</taxon>
        <taxon>Tracheophyta</taxon>
        <taxon>Spermatophyta</taxon>
        <taxon>Magnoliopsida</taxon>
        <taxon>eudicotyledons</taxon>
        <taxon>Gunneridae</taxon>
        <taxon>Pentapetalae</taxon>
        <taxon>asterids</taxon>
        <taxon>lamiids</taxon>
        <taxon>Solanales</taxon>
        <taxon>Solanaceae</taxon>
        <taxon>Nicotianoideae</taxon>
        <taxon>Nicotianeae</taxon>
        <taxon>Nicotiana</taxon>
    </lineage>
</organism>
<proteinExistence type="predicted"/>
<reference evidence="2" key="1">
    <citation type="submission" date="2025-08" db="UniProtKB">
        <authorList>
            <consortium name="RefSeq"/>
        </authorList>
    </citation>
    <scope>IDENTIFICATION</scope>
</reference>
<accession>A0A1S4BC55</accession>
<dbReference type="PANTHER" id="PTHR31286">
    <property type="entry name" value="GLYCINE-RICH CELL WALL STRUCTURAL PROTEIN 1.8-LIKE"/>
    <property type="match status" value="1"/>
</dbReference>
<evidence type="ECO:0008006" key="3">
    <source>
        <dbReference type="Google" id="ProtNLM"/>
    </source>
</evidence>
<feature type="compositionally biased region" description="Basic and acidic residues" evidence="1">
    <location>
        <begin position="242"/>
        <end position="266"/>
    </location>
</feature>
<feature type="compositionally biased region" description="Polar residues" evidence="1">
    <location>
        <begin position="182"/>
        <end position="194"/>
    </location>
</feature>
<dbReference type="RefSeq" id="XP_016486510.1">
    <property type="nucleotide sequence ID" value="XM_016631024.1"/>
</dbReference>
<dbReference type="PaxDb" id="4097-A0A1S4BC55"/>
<evidence type="ECO:0000256" key="1">
    <source>
        <dbReference type="SAM" id="MobiDB-lite"/>
    </source>
</evidence>
<feature type="compositionally biased region" description="Basic and acidic residues" evidence="1">
    <location>
        <begin position="197"/>
        <end position="207"/>
    </location>
</feature>
<gene>
    <name evidence="2" type="primary">LOC107806792</name>
</gene>
<dbReference type="OrthoDB" id="1002340at2759"/>
<sequence length="283" mass="32641">MWLQKWSPDFKPAEDLPIAPVWALLPGLPFHMHTWNYVKQVVSAIGTPFEMDLATRGRTRPSIAKVRVEIDLLKDQPNSVYVGQIYDNAPQKGFMQKIEFEGVPKYCKFCRKLGHNMINCRALERKRLLKTENWMTKKLNAENKGTDLNNKKEVYEKGKTINNGQDRDSITQNQLKRKNGNESDNYQQKHSSNIRGDPGRILRRESNLDEVVSAQRQSTNYRKGEQVGADHNKAPLSSSSSKQEHNDYNSNSDNKEDQQESIHDNDSQNENAELENRKKEKKA</sequence>
<dbReference type="AlphaFoldDB" id="A0A1S4BC55"/>
<dbReference type="PANTHER" id="PTHR31286:SF164">
    <property type="entry name" value="ZINC FINGER, CCHC-TYPE"/>
    <property type="match status" value="1"/>
</dbReference>
<name>A0A1S4BC55_TOBAC</name>
<feature type="region of interest" description="Disordered" evidence="1">
    <location>
        <begin position="150"/>
        <end position="283"/>
    </location>
</feature>
<feature type="compositionally biased region" description="Basic and acidic residues" evidence="1">
    <location>
        <begin position="274"/>
        <end position="283"/>
    </location>
</feature>
<dbReference type="OMA" id="EHNDYNS"/>
<evidence type="ECO:0000313" key="2">
    <source>
        <dbReference type="RefSeq" id="XP_016486510.1"/>
    </source>
</evidence>
<dbReference type="KEGG" id="nta:107806792"/>
<feature type="compositionally biased region" description="Basic and acidic residues" evidence="1">
    <location>
        <begin position="222"/>
        <end position="233"/>
    </location>
</feature>
<protein>
    <recommendedName>
        <fullName evidence="3">DUF4283 domain-containing protein</fullName>
    </recommendedName>
</protein>
<dbReference type="InterPro" id="IPR040256">
    <property type="entry name" value="At4g02000-like"/>
</dbReference>
<feature type="compositionally biased region" description="Basic and acidic residues" evidence="1">
    <location>
        <begin position="150"/>
        <end position="169"/>
    </location>
</feature>